<dbReference type="HOGENOM" id="CLU_2412067_0_0_7"/>
<dbReference type="RefSeq" id="WP_014769503.1">
    <property type="nucleotide sequence ID" value="NC_018002.1"/>
</dbReference>
<gene>
    <name evidence="1" type="ordered locus">Sulba_1335</name>
</gene>
<keyword evidence="2" id="KW-1185">Reference proteome</keyword>
<proteinExistence type="predicted"/>
<name>I3XXF1_SULBS</name>
<dbReference type="STRING" id="760154.Sulba_1335"/>
<dbReference type="OrthoDB" id="5339874at2"/>
<evidence type="ECO:0000313" key="2">
    <source>
        <dbReference type="Proteomes" id="UP000006176"/>
    </source>
</evidence>
<organism evidence="1 2">
    <name type="scientific">Sulfurospirillum barnesii (strain ATCC 700032 / DSM 10660 / SES-3)</name>
    <dbReference type="NCBI Taxonomy" id="760154"/>
    <lineage>
        <taxon>Bacteria</taxon>
        <taxon>Pseudomonadati</taxon>
        <taxon>Campylobacterota</taxon>
        <taxon>Epsilonproteobacteria</taxon>
        <taxon>Campylobacterales</taxon>
        <taxon>Sulfurospirillaceae</taxon>
        <taxon>Sulfurospirillum</taxon>
    </lineage>
</organism>
<dbReference type="EMBL" id="CP003333">
    <property type="protein sequence ID" value="AFL68625.1"/>
    <property type="molecule type" value="Genomic_DNA"/>
</dbReference>
<sequence length="92" mass="11208">MYLNITEDFLQLDYEKDMKQFDPKTYFEEEGSEKFDLSSSCEMLMMLNQIGEDLHLDDYSLKKLEIFLKTELPFFAVNRRLVRQWVQNNFVY</sequence>
<evidence type="ECO:0000313" key="1">
    <source>
        <dbReference type="EMBL" id="AFL68625.1"/>
    </source>
</evidence>
<reference evidence="1 2" key="1">
    <citation type="submission" date="2012-06" db="EMBL/GenBank/DDBJ databases">
        <title>Complete sequence of Sulfurospirillum barnesii SES-3.</title>
        <authorList>
            <consortium name="US DOE Joint Genome Institute"/>
            <person name="Lucas S."/>
            <person name="Han J."/>
            <person name="Lapidus A."/>
            <person name="Cheng J.-F."/>
            <person name="Goodwin L."/>
            <person name="Pitluck S."/>
            <person name="Peters L."/>
            <person name="Ovchinnikova G."/>
            <person name="Lu M."/>
            <person name="Detter J.C."/>
            <person name="Han C."/>
            <person name="Tapia R."/>
            <person name="Land M."/>
            <person name="Hauser L."/>
            <person name="Kyrpides N."/>
            <person name="Ivanova N."/>
            <person name="Pagani I."/>
            <person name="Stolz J."/>
            <person name="Arkin A."/>
            <person name="Dehal P."/>
            <person name="Oremland R."/>
            <person name="Saltikov C."/>
            <person name="Basu P."/>
            <person name="Hollibaugh J."/>
            <person name="Newman D."/>
            <person name="Stolyar S."/>
            <person name="Hazen T."/>
            <person name="Woyke T."/>
        </authorList>
    </citation>
    <scope>NUCLEOTIDE SEQUENCE [LARGE SCALE GENOMIC DNA]</scope>
    <source>
        <strain evidence="2">ATCC 700032 / DSM 10660 / SES-3</strain>
    </source>
</reference>
<dbReference type="AlphaFoldDB" id="I3XXF1"/>
<accession>I3XXF1</accession>
<protein>
    <submittedName>
        <fullName evidence="1">Uncharacterized protein</fullName>
    </submittedName>
</protein>
<dbReference type="PATRIC" id="fig|760154.4.peg.1337"/>
<dbReference type="Proteomes" id="UP000006176">
    <property type="component" value="Chromosome"/>
</dbReference>
<dbReference type="KEGG" id="sba:Sulba_1335"/>